<name>A0A0U1M1X0_TALIS</name>
<sequence length="200" mass="22402">MHPPIVYEAPSLGELFRETKTLEENESVSLGVDREAKIMVHLHDAAQRCNVLVPTVISDTHFVVMILGKGAVALYRISMKKDTLDRVPILVDFLKKEIPKITGKNATESGYRIILASRENESDREYQQIHNELGQKLQAALGYLVVTCYQYQDGSVLHAAFIGQPDGWPSCCEEMVEASRTTLTKINYLDTKLGEYSLDG</sequence>
<reference evidence="1 2" key="1">
    <citation type="submission" date="2015-04" db="EMBL/GenBank/DDBJ databases">
        <authorList>
            <person name="Syromyatnikov M.Y."/>
            <person name="Popov V.N."/>
        </authorList>
    </citation>
    <scope>NUCLEOTIDE SEQUENCE [LARGE SCALE GENOMIC DNA]</scope>
    <source>
        <strain evidence="1">WF-38-12</strain>
    </source>
</reference>
<evidence type="ECO:0000313" key="2">
    <source>
        <dbReference type="Proteomes" id="UP000054383"/>
    </source>
</evidence>
<dbReference type="Proteomes" id="UP000054383">
    <property type="component" value="Unassembled WGS sequence"/>
</dbReference>
<evidence type="ECO:0000313" key="1">
    <source>
        <dbReference type="EMBL" id="CRG89529.1"/>
    </source>
</evidence>
<keyword evidence="2" id="KW-1185">Reference proteome</keyword>
<proteinExistence type="predicted"/>
<organism evidence="1 2">
    <name type="scientific">Talaromyces islandicus</name>
    <name type="common">Penicillium islandicum</name>
    <dbReference type="NCBI Taxonomy" id="28573"/>
    <lineage>
        <taxon>Eukaryota</taxon>
        <taxon>Fungi</taxon>
        <taxon>Dikarya</taxon>
        <taxon>Ascomycota</taxon>
        <taxon>Pezizomycotina</taxon>
        <taxon>Eurotiomycetes</taxon>
        <taxon>Eurotiomycetidae</taxon>
        <taxon>Eurotiales</taxon>
        <taxon>Trichocomaceae</taxon>
        <taxon>Talaromyces</taxon>
        <taxon>Talaromyces sect. Islandici</taxon>
    </lineage>
</organism>
<gene>
    <name evidence="1" type="ORF">PISL3812_06565</name>
</gene>
<protein>
    <submittedName>
        <fullName evidence="1">Uncharacterized protein</fullName>
    </submittedName>
</protein>
<dbReference type="AlphaFoldDB" id="A0A0U1M1X0"/>
<accession>A0A0U1M1X0</accession>
<dbReference type="EMBL" id="CVMT01000006">
    <property type="protein sequence ID" value="CRG89529.1"/>
    <property type="molecule type" value="Genomic_DNA"/>
</dbReference>